<dbReference type="RefSeq" id="WP_200674969.1">
    <property type="nucleotide sequence ID" value="NZ_JAACYA010000002.1"/>
</dbReference>
<evidence type="ECO:0000313" key="3">
    <source>
        <dbReference type="EMBL" id="MBK3333361.1"/>
    </source>
</evidence>
<dbReference type="SMART" id="SM00091">
    <property type="entry name" value="PAS"/>
    <property type="match status" value="1"/>
</dbReference>
<dbReference type="InterPro" id="IPR000014">
    <property type="entry name" value="PAS"/>
</dbReference>
<dbReference type="SUPFAM" id="SSF55781">
    <property type="entry name" value="GAF domain-like"/>
    <property type="match status" value="1"/>
</dbReference>
<dbReference type="CDD" id="cd00130">
    <property type="entry name" value="PAS"/>
    <property type="match status" value="1"/>
</dbReference>
<evidence type="ECO:0000259" key="1">
    <source>
        <dbReference type="SMART" id="SM00065"/>
    </source>
</evidence>
<comment type="caution">
    <text evidence="3">The sequence shown here is derived from an EMBL/GenBank/DDBJ whole genome shotgun (WGS) entry which is preliminary data.</text>
</comment>
<dbReference type="InterPro" id="IPR003018">
    <property type="entry name" value="GAF"/>
</dbReference>
<dbReference type="SMART" id="SM00065">
    <property type="entry name" value="GAF"/>
    <property type="match status" value="1"/>
</dbReference>
<gene>
    <name evidence="3" type="ORF">GWK41_09800</name>
</gene>
<dbReference type="InterPro" id="IPR029016">
    <property type="entry name" value="GAF-like_dom_sf"/>
</dbReference>
<protein>
    <submittedName>
        <fullName evidence="3">GAF domain-containing protein</fullName>
    </submittedName>
</protein>
<dbReference type="Pfam" id="PF13188">
    <property type="entry name" value="PAS_8"/>
    <property type="match status" value="1"/>
</dbReference>
<feature type="domain" description="PAS" evidence="2">
    <location>
        <begin position="177"/>
        <end position="247"/>
    </location>
</feature>
<feature type="domain" description="GAF" evidence="1">
    <location>
        <begin position="17"/>
        <end position="173"/>
    </location>
</feature>
<dbReference type="NCBIfam" id="TIGR00229">
    <property type="entry name" value="sensory_box"/>
    <property type="match status" value="1"/>
</dbReference>
<dbReference type="SUPFAM" id="SSF55785">
    <property type="entry name" value="PYP-like sensor domain (PAS domain)"/>
    <property type="match status" value="1"/>
</dbReference>
<reference evidence="3 4" key="1">
    <citation type="journal article" date="2021" name="Syst. Appl. Microbiol.">
        <title>Persephonella atlantica sp. nov.: How to adapt to physico-chemical gradients in high temperature hydrothermal habitats.</title>
        <authorList>
            <person name="Francois D.X."/>
            <person name="Godfroy A."/>
            <person name="Mathien C."/>
            <person name="Aube J."/>
            <person name="Cathalot C."/>
            <person name="Lesongeur F."/>
            <person name="L'Haridon S."/>
            <person name="Philippon X."/>
            <person name="Roussel E.G."/>
        </authorList>
    </citation>
    <scope>NUCLEOTIDE SEQUENCE [LARGE SCALE GENOMIC DNA]</scope>
    <source>
        <strain evidence="3 4">MO1340</strain>
    </source>
</reference>
<dbReference type="InterPro" id="IPR035965">
    <property type="entry name" value="PAS-like_dom_sf"/>
</dbReference>
<dbReference type="Gene3D" id="3.30.450.20">
    <property type="entry name" value="PAS domain"/>
    <property type="match status" value="1"/>
</dbReference>
<accession>A0ABS1GKB8</accession>
<dbReference type="EMBL" id="JAACYA010000002">
    <property type="protein sequence ID" value="MBK3333361.1"/>
    <property type="molecule type" value="Genomic_DNA"/>
</dbReference>
<name>A0ABS1GKB8_9AQUI</name>
<dbReference type="Gene3D" id="3.30.450.40">
    <property type="match status" value="1"/>
</dbReference>
<keyword evidence="4" id="KW-1185">Reference proteome</keyword>
<evidence type="ECO:0000313" key="4">
    <source>
        <dbReference type="Proteomes" id="UP000772812"/>
    </source>
</evidence>
<dbReference type="Pfam" id="PF01590">
    <property type="entry name" value="GAF"/>
    <property type="match status" value="1"/>
</dbReference>
<sequence>MEDFIYQLSKEILSDLSLDKMLINVSNKIKDYIGAERASLFVYDPEGNSLNSVVLLADSGKIKNVQIPVAKESIAGFTAISGKTVNIKDVHDFEELRKIDPQLRYHSPWVYIPEIKTDSMISVPIKKDGKLLGVFQAINKEGGFTQEDEKVLEKLSPLIAIAIERALFINRLEMLRTVEKTILDNVMEGVVLVDLDLRIKEMNASFIEMLGFRYSEEEIVGTDITELIPPLREYRKKLEFVVENEISEEIFISMMRVKIIPVDWKCLHKKEIKYIALIFSFPVGRV</sequence>
<evidence type="ECO:0000259" key="2">
    <source>
        <dbReference type="SMART" id="SM00091"/>
    </source>
</evidence>
<organism evidence="3 4">
    <name type="scientific">Persephonella atlantica</name>
    <dbReference type="NCBI Taxonomy" id="2699429"/>
    <lineage>
        <taxon>Bacteria</taxon>
        <taxon>Pseudomonadati</taxon>
        <taxon>Aquificota</taxon>
        <taxon>Aquificia</taxon>
        <taxon>Aquificales</taxon>
        <taxon>Hydrogenothermaceae</taxon>
        <taxon>Persephonella</taxon>
    </lineage>
</organism>
<dbReference type="Proteomes" id="UP000772812">
    <property type="component" value="Unassembled WGS sequence"/>
</dbReference>
<proteinExistence type="predicted"/>